<dbReference type="SUPFAM" id="SSF52540">
    <property type="entry name" value="P-loop containing nucleoside triphosphate hydrolases"/>
    <property type="match status" value="1"/>
</dbReference>
<reference evidence="9 10" key="1">
    <citation type="submission" date="2017-05" db="EMBL/GenBank/DDBJ databases">
        <title>Genome Analysis of Maritalea myrionectae HL2708#5.</title>
        <authorList>
            <consortium name="Cotde Inc.-PKNU"/>
            <person name="Jang D."/>
            <person name="Oh H.-M."/>
        </authorList>
    </citation>
    <scope>NUCLEOTIDE SEQUENCE [LARGE SCALE GENOMIC DNA]</scope>
    <source>
        <strain evidence="9 10">HL2708#5</strain>
    </source>
</reference>
<dbReference type="PROSITE" id="PS00211">
    <property type="entry name" value="ABC_TRANSPORTER_1"/>
    <property type="match status" value="1"/>
</dbReference>
<dbReference type="Proteomes" id="UP000258927">
    <property type="component" value="Chromosome"/>
</dbReference>
<dbReference type="InterPro" id="IPR017871">
    <property type="entry name" value="ABC_transporter-like_CS"/>
</dbReference>
<evidence type="ECO:0000256" key="6">
    <source>
        <dbReference type="ARBA" id="ARBA00022840"/>
    </source>
</evidence>
<proteinExistence type="inferred from homology"/>
<name>A0A2R4MFW8_9HYPH</name>
<protein>
    <submittedName>
        <fullName evidence="9">Glutathione import ATP-binding protein GsiA</fullName>
    </submittedName>
</protein>
<dbReference type="FunFam" id="3.40.50.300:FF:000016">
    <property type="entry name" value="Oligopeptide ABC transporter ATP-binding component"/>
    <property type="match status" value="1"/>
</dbReference>
<dbReference type="GO" id="GO:0015833">
    <property type="term" value="P:peptide transport"/>
    <property type="evidence" value="ECO:0007669"/>
    <property type="project" value="InterPro"/>
</dbReference>
<evidence type="ECO:0000256" key="2">
    <source>
        <dbReference type="ARBA" id="ARBA00005417"/>
    </source>
</evidence>
<comment type="similarity">
    <text evidence="2">Belongs to the ABC transporter superfamily.</text>
</comment>
<dbReference type="InterPro" id="IPR027417">
    <property type="entry name" value="P-loop_NTPase"/>
</dbReference>
<keyword evidence="6 9" id="KW-0067">ATP-binding</keyword>
<dbReference type="SMART" id="SM00382">
    <property type="entry name" value="AAA"/>
    <property type="match status" value="1"/>
</dbReference>
<evidence type="ECO:0000256" key="5">
    <source>
        <dbReference type="ARBA" id="ARBA00022741"/>
    </source>
</evidence>
<evidence type="ECO:0000256" key="1">
    <source>
        <dbReference type="ARBA" id="ARBA00004417"/>
    </source>
</evidence>
<keyword evidence="3" id="KW-0813">Transport</keyword>
<dbReference type="CDD" id="cd03257">
    <property type="entry name" value="ABC_NikE_OppD_transporters"/>
    <property type="match status" value="1"/>
</dbReference>
<sequence>MSNHASSLLSVRDLSLSLPGSDEAFVDGVNFSVERGETLCIVGESGCGKSLTALSLMGLLAPVLTKRLQGKMVFEGQEIALTDLDALRDLRGNRLTMIFQEPMSSLNPAFRISDQIAECWQRHNDGDGRAQALNILKQVGIPDPESRLNDYPHQLSGGMRQRVMIAMALVNEPALVIADEPTTALDVTVQSQILDLVADLQRARNMGMMLITHDLGVVARVATTVAVMYAGRVVERGTVNEIFNNPQHPYTIGLMASVPRISGPRERLTVIPGRVPAPNSMPMGCRFATRCPFATPACLETPEEREIADQHLVACHHAPIENGAEAVA</sequence>
<dbReference type="Pfam" id="PF00005">
    <property type="entry name" value="ABC_tran"/>
    <property type="match status" value="1"/>
</dbReference>
<evidence type="ECO:0000256" key="7">
    <source>
        <dbReference type="ARBA" id="ARBA00023136"/>
    </source>
</evidence>
<evidence type="ECO:0000256" key="4">
    <source>
        <dbReference type="ARBA" id="ARBA00022475"/>
    </source>
</evidence>
<gene>
    <name evidence="9" type="ORF">MXMO3_02399</name>
</gene>
<dbReference type="GO" id="GO:0005524">
    <property type="term" value="F:ATP binding"/>
    <property type="evidence" value="ECO:0007669"/>
    <property type="project" value="UniProtKB-KW"/>
</dbReference>
<keyword evidence="7" id="KW-0472">Membrane</keyword>
<evidence type="ECO:0000256" key="3">
    <source>
        <dbReference type="ARBA" id="ARBA00022448"/>
    </source>
</evidence>
<dbReference type="Gene3D" id="3.40.50.300">
    <property type="entry name" value="P-loop containing nucleotide triphosphate hydrolases"/>
    <property type="match status" value="1"/>
</dbReference>
<dbReference type="InterPro" id="IPR013563">
    <property type="entry name" value="Oligopep_ABC_C"/>
</dbReference>
<dbReference type="NCBIfam" id="TIGR01727">
    <property type="entry name" value="oligo_HPY"/>
    <property type="match status" value="1"/>
</dbReference>
<accession>A0A2R4MFW8</accession>
<dbReference type="GO" id="GO:0055085">
    <property type="term" value="P:transmembrane transport"/>
    <property type="evidence" value="ECO:0007669"/>
    <property type="project" value="UniProtKB-ARBA"/>
</dbReference>
<evidence type="ECO:0000313" key="9">
    <source>
        <dbReference type="EMBL" id="AVX04912.1"/>
    </source>
</evidence>
<keyword evidence="5" id="KW-0547">Nucleotide-binding</keyword>
<feature type="domain" description="ABC transporter" evidence="8">
    <location>
        <begin position="9"/>
        <end position="255"/>
    </location>
</feature>
<keyword evidence="4" id="KW-1003">Cell membrane</keyword>
<dbReference type="InterPro" id="IPR003439">
    <property type="entry name" value="ABC_transporter-like_ATP-bd"/>
</dbReference>
<dbReference type="KEGG" id="mmyr:MXMO3_02399"/>
<dbReference type="GO" id="GO:0016887">
    <property type="term" value="F:ATP hydrolysis activity"/>
    <property type="evidence" value="ECO:0007669"/>
    <property type="project" value="InterPro"/>
</dbReference>
<dbReference type="InterPro" id="IPR003593">
    <property type="entry name" value="AAA+_ATPase"/>
</dbReference>
<organism evidence="9 10">
    <name type="scientific">Maritalea myrionectae</name>
    <dbReference type="NCBI Taxonomy" id="454601"/>
    <lineage>
        <taxon>Bacteria</taxon>
        <taxon>Pseudomonadati</taxon>
        <taxon>Pseudomonadota</taxon>
        <taxon>Alphaproteobacteria</taxon>
        <taxon>Hyphomicrobiales</taxon>
        <taxon>Devosiaceae</taxon>
        <taxon>Maritalea</taxon>
    </lineage>
</organism>
<dbReference type="EMBL" id="CP021330">
    <property type="protein sequence ID" value="AVX04912.1"/>
    <property type="molecule type" value="Genomic_DNA"/>
</dbReference>
<dbReference type="PROSITE" id="PS50893">
    <property type="entry name" value="ABC_TRANSPORTER_2"/>
    <property type="match status" value="1"/>
</dbReference>
<dbReference type="Pfam" id="PF08352">
    <property type="entry name" value="oligo_HPY"/>
    <property type="match status" value="1"/>
</dbReference>
<keyword evidence="10" id="KW-1185">Reference proteome</keyword>
<dbReference type="GO" id="GO:0005886">
    <property type="term" value="C:plasma membrane"/>
    <property type="evidence" value="ECO:0007669"/>
    <property type="project" value="UniProtKB-SubCell"/>
</dbReference>
<evidence type="ECO:0000259" key="8">
    <source>
        <dbReference type="PROSITE" id="PS50893"/>
    </source>
</evidence>
<dbReference type="PANTHER" id="PTHR43297:SF2">
    <property type="entry name" value="DIPEPTIDE TRANSPORT ATP-BINDING PROTEIN DPPD"/>
    <property type="match status" value="1"/>
</dbReference>
<comment type="subcellular location">
    <subcellularLocation>
        <location evidence="1">Cell inner membrane</location>
        <topology evidence="1">Peripheral membrane protein</topology>
    </subcellularLocation>
</comment>
<evidence type="ECO:0000313" key="10">
    <source>
        <dbReference type="Proteomes" id="UP000258927"/>
    </source>
</evidence>
<dbReference type="AlphaFoldDB" id="A0A2R4MFW8"/>
<dbReference type="PANTHER" id="PTHR43297">
    <property type="entry name" value="OLIGOPEPTIDE TRANSPORT ATP-BINDING PROTEIN APPD"/>
    <property type="match status" value="1"/>
</dbReference>
<dbReference type="InterPro" id="IPR050388">
    <property type="entry name" value="ABC_Ni/Peptide_Import"/>
</dbReference>